<dbReference type="Pfam" id="PF03588">
    <property type="entry name" value="Leu_Phe_trans"/>
    <property type="match status" value="1"/>
</dbReference>
<dbReference type="InterPro" id="IPR042203">
    <property type="entry name" value="Leu/Phe-tRNA_Trfase_C"/>
</dbReference>
<comment type="catalytic activity">
    <reaction evidence="4">
        <text>L-phenylalanyl-tRNA(Phe) + an N-terminal L-alpha-aminoacyl-[protein] = an N-terminal L-phenylalanyl-L-alpha-aminoacyl-[protein] + tRNA(Phe)</text>
        <dbReference type="Rhea" id="RHEA:43632"/>
        <dbReference type="Rhea" id="RHEA-COMP:9668"/>
        <dbReference type="Rhea" id="RHEA-COMP:9699"/>
        <dbReference type="Rhea" id="RHEA-COMP:10636"/>
        <dbReference type="Rhea" id="RHEA-COMP:10637"/>
        <dbReference type="ChEBI" id="CHEBI:78442"/>
        <dbReference type="ChEBI" id="CHEBI:78531"/>
        <dbReference type="ChEBI" id="CHEBI:78597"/>
        <dbReference type="ChEBI" id="CHEBI:83561"/>
        <dbReference type="EC" id="2.3.2.6"/>
    </reaction>
</comment>
<dbReference type="Gene3D" id="3.40.630.70">
    <property type="entry name" value="Leucyl/phenylalanyl-tRNA-protein transferase, C-terminal domain"/>
    <property type="match status" value="1"/>
</dbReference>
<dbReference type="Gene3D" id="3.30.70.3550">
    <property type="entry name" value="Leucyl/phenylalanyl-tRNA-protein transferase, N-terminal domain"/>
    <property type="match status" value="1"/>
</dbReference>
<dbReference type="GO" id="GO:0008914">
    <property type="term" value="F:leucyl-tRNA--protein transferase activity"/>
    <property type="evidence" value="ECO:0007669"/>
    <property type="project" value="UniProtKB-UniRule"/>
</dbReference>
<organism evidence="5 6">
    <name type="scientific">Arachidicoccus rhizosphaerae</name>
    <dbReference type="NCBI Taxonomy" id="551991"/>
    <lineage>
        <taxon>Bacteria</taxon>
        <taxon>Pseudomonadati</taxon>
        <taxon>Bacteroidota</taxon>
        <taxon>Chitinophagia</taxon>
        <taxon>Chitinophagales</taxon>
        <taxon>Chitinophagaceae</taxon>
        <taxon>Arachidicoccus</taxon>
    </lineage>
</organism>
<dbReference type="SUPFAM" id="SSF55729">
    <property type="entry name" value="Acyl-CoA N-acyltransferases (Nat)"/>
    <property type="match status" value="1"/>
</dbReference>
<evidence type="ECO:0000256" key="4">
    <source>
        <dbReference type="HAMAP-Rule" id="MF_00688"/>
    </source>
</evidence>
<evidence type="ECO:0000313" key="6">
    <source>
        <dbReference type="Proteomes" id="UP000199041"/>
    </source>
</evidence>
<keyword evidence="6" id="KW-1185">Reference proteome</keyword>
<dbReference type="PANTHER" id="PTHR30098:SF2">
    <property type="entry name" value="LEUCYL_PHENYLALANYL-TRNA--PROTEIN TRANSFERASE"/>
    <property type="match status" value="1"/>
</dbReference>
<dbReference type="OrthoDB" id="9790282at2"/>
<dbReference type="AlphaFoldDB" id="A0A1H3WLW8"/>
<gene>
    <name evidence="4" type="primary">aat</name>
    <name evidence="5" type="ORF">SAMN05192529_103137</name>
</gene>
<evidence type="ECO:0000256" key="2">
    <source>
        <dbReference type="ARBA" id="ARBA00022679"/>
    </source>
</evidence>
<proteinExistence type="inferred from homology"/>
<comment type="catalytic activity">
    <reaction evidence="4">
        <text>N-terminal L-arginyl-[protein] + L-leucyl-tRNA(Leu) = N-terminal L-leucyl-L-arginyl-[protein] + tRNA(Leu) + H(+)</text>
        <dbReference type="Rhea" id="RHEA:50416"/>
        <dbReference type="Rhea" id="RHEA-COMP:9613"/>
        <dbReference type="Rhea" id="RHEA-COMP:9622"/>
        <dbReference type="Rhea" id="RHEA-COMP:12672"/>
        <dbReference type="Rhea" id="RHEA-COMP:12673"/>
        <dbReference type="ChEBI" id="CHEBI:15378"/>
        <dbReference type="ChEBI" id="CHEBI:64719"/>
        <dbReference type="ChEBI" id="CHEBI:78442"/>
        <dbReference type="ChEBI" id="CHEBI:78494"/>
        <dbReference type="ChEBI" id="CHEBI:133044"/>
        <dbReference type="EC" id="2.3.2.6"/>
    </reaction>
</comment>
<dbReference type="EC" id="2.3.2.6" evidence="4"/>
<comment type="similarity">
    <text evidence="4">Belongs to the L/F-transferase family.</text>
</comment>
<dbReference type="GO" id="GO:0005737">
    <property type="term" value="C:cytoplasm"/>
    <property type="evidence" value="ECO:0007669"/>
    <property type="project" value="UniProtKB-SubCell"/>
</dbReference>
<dbReference type="InterPro" id="IPR004616">
    <property type="entry name" value="Leu/Phe-tRNA_Trfase"/>
</dbReference>
<dbReference type="HAMAP" id="MF_00688">
    <property type="entry name" value="Leu_Phe_trans"/>
    <property type="match status" value="1"/>
</dbReference>
<name>A0A1H3WLW8_9BACT</name>
<dbReference type="PANTHER" id="PTHR30098">
    <property type="entry name" value="LEUCYL/PHENYLALANYL-TRNA--PROTEIN TRANSFERASE"/>
    <property type="match status" value="1"/>
</dbReference>
<evidence type="ECO:0000256" key="1">
    <source>
        <dbReference type="ARBA" id="ARBA00022490"/>
    </source>
</evidence>
<dbReference type="EMBL" id="FNQY01000003">
    <property type="protein sequence ID" value="SDZ88136.1"/>
    <property type="molecule type" value="Genomic_DNA"/>
</dbReference>
<protein>
    <recommendedName>
        <fullName evidence="4">Leucyl/phenylalanyl-tRNA--protein transferase</fullName>
        <ecNumber evidence="4">2.3.2.6</ecNumber>
    </recommendedName>
    <alternativeName>
        <fullName evidence="4">L/F-transferase</fullName>
    </alternativeName>
    <alternativeName>
        <fullName evidence="4">Leucyltransferase</fullName>
    </alternativeName>
    <alternativeName>
        <fullName evidence="4">Phenyalanyltransferase</fullName>
    </alternativeName>
</protein>
<accession>A0A1H3WLW8</accession>
<keyword evidence="1 4" id="KW-0963">Cytoplasm</keyword>
<dbReference type="NCBIfam" id="TIGR00667">
    <property type="entry name" value="aat"/>
    <property type="match status" value="1"/>
</dbReference>
<keyword evidence="2 4" id="KW-0808">Transferase</keyword>
<dbReference type="InterPro" id="IPR016181">
    <property type="entry name" value="Acyl_CoA_acyltransferase"/>
</dbReference>
<sequence length="233" mass="26435">MLIPPVLTDRLWFPPVDSGLSDGLLAMGGDLSKERLLLAYHMGIFPWYDGDLPLWWSPDPRFVLFPDELKISKSMQVLLKKDAFDFTVNKAFGEVITACQTIYRPDQDGTWINQEVIDGYTALHEAGYAISAEAWQDNKLVGGLYGVRLGKMFFGESMFSQKSNASKYAFIKLVQRLKKEGIVLIDCQVHSAHLESLGARMIPRFSFMKFLKFAVPRVPGVIYEQRDIESSEQ</sequence>
<evidence type="ECO:0000313" key="5">
    <source>
        <dbReference type="EMBL" id="SDZ88136.1"/>
    </source>
</evidence>
<evidence type="ECO:0000256" key="3">
    <source>
        <dbReference type="ARBA" id="ARBA00023315"/>
    </source>
</evidence>
<dbReference type="RefSeq" id="WP_091394001.1">
    <property type="nucleotide sequence ID" value="NZ_FNQY01000003.1"/>
</dbReference>
<dbReference type="InterPro" id="IPR042221">
    <property type="entry name" value="Leu/Phe-tRNA_Trfase_N"/>
</dbReference>
<reference evidence="5 6" key="1">
    <citation type="submission" date="2016-10" db="EMBL/GenBank/DDBJ databases">
        <authorList>
            <person name="de Groot N.N."/>
        </authorList>
    </citation>
    <scope>NUCLEOTIDE SEQUENCE [LARGE SCALE GENOMIC DNA]</scope>
    <source>
        <strain evidence="5 6">Vu-144</strain>
    </source>
</reference>
<comment type="function">
    <text evidence="4">Functions in the N-end rule pathway of protein degradation where it conjugates Leu, Phe and, less efficiently, Met from aminoacyl-tRNAs to the N-termini of proteins containing an N-terminal arginine or lysine.</text>
</comment>
<dbReference type="Proteomes" id="UP000199041">
    <property type="component" value="Unassembled WGS sequence"/>
</dbReference>
<keyword evidence="3 4" id="KW-0012">Acyltransferase</keyword>
<dbReference type="GO" id="GO:0030163">
    <property type="term" value="P:protein catabolic process"/>
    <property type="evidence" value="ECO:0007669"/>
    <property type="project" value="UniProtKB-UniRule"/>
</dbReference>
<comment type="catalytic activity">
    <reaction evidence="4">
        <text>N-terminal L-lysyl-[protein] + L-leucyl-tRNA(Leu) = N-terminal L-leucyl-L-lysyl-[protein] + tRNA(Leu) + H(+)</text>
        <dbReference type="Rhea" id="RHEA:12340"/>
        <dbReference type="Rhea" id="RHEA-COMP:9613"/>
        <dbReference type="Rhea" id="RHEA-COMP:9622"/>
        <dbReference type="Rhea" id="RHEA-COMP:12670"/>
        <dbReference type="Rhea" id="RHEA-COMP:12671"/>
        <dbReference type="ChEBI" id="CHEBI:15378"/>
        <dbReference type="ChEBI" id="CHEBI:65249"/>
        <dbReference type="ChEBI" id="CHEBI:78442"/>
        <dbReference type="ChEBI" id="CHEBI:78494"/>
        <dbReference type="ChEBI" id="CHEBI:133043"/>
        <dbReference type="EC" id="2.3.2.6"/>
    </reaction>
</comment>
<comment type="subcellular location">
    <subcellularLocation>
        <location evidence="4">Cytoplasm</location>
    </subcellularLocation>
</comment>